<keyword evidence="16" id="KW-1185">Reference proteome</keyword>
<evidence type="ECO:0000256" key="1">
    <source>
        <dbReference type="ARBA" id="ARBA00005715"/>
    </source>
</evidence>
<keyword evidence="6" id="KW-0119">Carbohydrate metabolism</keyword>
<dbReference type="InterPro" id="IPR031475">
    <property type="entry name" value="NBD_C"/>
</dbReference>
<accession>Q0B6X2</accession>
<evidence type="ECO:0000313" key="16">
    <source>
        <dbReference type="Proteomes" id="UP000000662"/>
    </source>
</evidence>
<dbReference type="Gene3D" id="3.40.50.10840">
    <property type="entry name" value="Putative sugar-binding, N-terminal domain"/>
    <property type="match status" value="1"/>
</dbReference>
<evidence type="ECO:0000256" key="6">
    <source>
        <dbReference type="ARBA" id="ARBA00023277"/>
    </source>
</evidence>
<dbReference type="GeneID" id="93087508"/>
<keyword evidence="2" id="KW-0808">Transferase</keyword>
<dbReference type="EMBL" id="CP000441">
    <property type="protein sequence ID" value="ABI90101.1"/>
    <property type="molecule type" value="Genomic_DNA"/>
</dbReference>
<dbReference type="InterPro" id="IPR037051">
    <property type="entry name" value="4-carb_acid_sugar_kinase_N_sf"/>
</dbReference>
<evidence type="ECO:0000256" key="4">
    <source>
        <dbReference type="ARBA" id="ARBA00022777"/>
    </source>
</evidence>
<dbReference type="KEGG" id="bam:Bamb_4551"/>
<name>Q0B6X2_BURCM</name>
<evidence type="ECO:0000256" key="12">
    <source>
        <dbReference type="ARBA" id="ARBA00041377"/>
    </source>
</evidence>
<protein>
    <recommendedName>
        <fullName evidence="11">3-oxo-tetronate kinase</fullName>
        <ecNumber evidence="10">2.7.1.217</ecNumber>
    </recommendedName>
    <alternativeName>
        <fullName evidence="12">3-dehydrotetronate 4-kinase</fullName>
    </alternativeName>
</protein>
<evidence type="ECO:0000256" key="8">
    <source>
        <dbReference type="ARBA" id="ARBA00036346"/>
    </source>
</evidence>
<dbReference type="Gene3D" id="3.40.980.20">
    <property type="entry name" value="Four-carbon acid sugar kinase, nucleotide binding domain"/>
    <property type="match status" value="1"/>
</dbReference>
<evidence type="ECO:0000259" key="14">
    <source>
        <dbReference type="Pfam" id="PF17042"/>
    </source>
</evidence>
<dbReference type="InterPro" id="IPR042213">
    <property type="entry name" value="NBD_C_sf"/>
</dbReference>
<keyword evidence="5" id="KW-0067">ATP-binding</keyword>
<proteinExistence type="inferred from homology"/>
<evidence type="ECO:0000256" key="3">
    <source>
        <dbReference type="ARBA" id="ARBA00022741"/>
    </source>
</evidence>
<evidence type="ECO:0000259" key="13">
    <source>
        <dbReference type="Pfam" id="PF07005"/>
    </source>
</evidence>
<comment type="catalytic activity">
    <reaction evidence="8">
        <text>3-dehydro-D-erythronate + ATP = 3-dehydro-4-O-phospho-D-erythronate + ADP + H(+)</text>
        <dbReference type="Rhea" id="RHEA:52556"/>
        <dbReference type="ChEBI" id="CHEBI:15378"/>
        <dbReference type="ChEBI" id="CHEBI:30616"/>
        <dbReference type="ChEBI" id="CHEBI:57958"/>
        <dbReference type="ChEBI" id="CHEBI:136593"/>
        <dbReference type="ChEBI" id="CHEBI:456216"/>
        <dbReference type="EC" id="2.7.1.217"/>
    </reaction>
</comment>
<evidence type="ECO:0000313" key="15">
    <source>
        <dbReference type="EMBL" id="ABI90101.1"/>
    </source>
</evidence>
<evidence type="ECO:0000256" key="2">
    <source>
        <dbReference type="ARBA" id="ARBA00022679"/>
    </source>
</evidence>
<evidence type="ECO:0000256" key="10">
    <source>
        <dbReference type="ARBA" id="ARBA00039095"/>
    </source>
</evidence>
<dbReference type="NCBIfam" id="NF043035">
    <property type="entry name" value="OxoTetrKin"/>
    <property type="match status" value="1"/>
</dbReference>
<evidence type="ECO:0000256" key="5">
    <source>
        <dbReference type="ARBA" id="ARBA00022840"/>
    </source>
</evidence>
<dbReference type="GO" id="GO:0005524">
    <property type="term" value="F:ATP binding"/>
    <property type="evidence" value="ECO:0007669"/>
    <property type="project" value="UniProtKB-KW"/>
</dbReference>
<comment type="similarity">
    <text evidence="1">Belongs to the four-carbon acid sugar kinase family.</text>
</comment>
<keyword evidence="3" id="KW-0547">Nucleotide-binding</keyword>
<evidence type="ECO:0000256" key="9">
    <source>
        <dbReference type="ARBA" id="ARBA00037335"/>
    </source>
</evidence>
<evidence type="ECO:0000256" key="11">
    <source>
        <dbReference type="ARBA" id="ARBA00039461"/>
    </source>
</evidence>
<gene>
    <name evidence="15" type="ordered locus">Bamb_4551</name>
</gene>
<dbReference type="EC" id="2.7.1.217" evidence="10"/>
<dbReference type="eggNOG" id="COG3395">
    <property type="taxonomic scope" value="Bacteria"/>
</dbReference>
<dbReference type="GO" id="GO:0016301">
    <property type="term" value="F:kinase activity"/>
    <property type="evidence" value="ECO:0007669"/>
    <property type="project" value="UniProtKB-KW"/>
</dbReference>
<feature type="domain" description="Four-carbon acid sugar kinase N-terminal" evidence="13">
    <location>
        <begin position="10"/>
        <end position="238"/>
    </location>
</feature>
<comment type="catalytic activity">
    <reaction evidence="7">
        <text>3-dehydro-L-erythronate + ATP = 3-dehydro-4-O-phospho-L-erythronate + ADP + H(+)</text>
        <dbReference type="Rhea" id="RHEA:52552"/>
        <dbReference type="ChEBI" id="CHEBI:15378"/>
        <dbReference type="ChEBI" id="CHEBI:30616"/>
        <dbReference type="ChEBI" id="CHEBI:136592"/>
        <dbReference type="ChEBI" id="CHEBI:136670"/>
        <dbReference type="ChEBI" id="CHEBI:456216"/>
        <dbReference type="EC" id="2.7.1.217"/>
    </reaction>
</comment>
<dbReference type="Pfam" id="PF17042">
    <property type="entry name" value="NBD_C"/>
    <property type="match status" value="1"/>
</dbReference>
<dbReference type="SUPFAM" id="SSF142764">
    <property type="entry name" value="YgbK-like"/>
    <property type="match status" value="1"/>
</dbReference>
<feature type="domain" description="Four-carbon acid sugar kinase nucleotide binding" evidence="14">
    <location>
        <begin position="266"/>
        <end position="421"/>
    </location>
</feature>
<comment type="function">
    <text evidence="9">Catalyzes the ATP-dependent phosphorylation of 3-oxo-tetronate to 3-oxo-tetronate 4-phosphate.</text>
</comment>
<organism evidence="15 16">
    <name type="scientific">Burkholderia ambifaria (strain ATCC BAA-244 / DSM 16087 / CCUG 44356 / LMG 19182 / AMMD)</name>
    <name type="common">Burkholderia cepacia (strain AMMD)</name>
    <dbReference type="NCBI Taxonomy" id="339670"/>
    <lineage>
        <taxon>Bacteria</taxon>
        <taxon>Pseudomonadati</taxon>
        <taxon>Pseudomonadota</taxon>
        <taxon>Betaproteobacteria</taxon>
        <taxon>Burkholderiales</taxon>
        <taxon>Burkholderiaceae</taxon>
        <taxon>Burkholderia</taxon>
        <taxon>Burkholderia cepacia complex</taxon>
    </lineage>
</organism>
<dbReference type="PATRIC" id="fig|339670.21.peg.4887"/>
<sequence length="432" mass="44701">MTASASRPLLGCIADDFTGATDLANMLVKSGMRTVQTIGVPADGAALDTMVDADAIVVALKSRTIPAADAVAQSLAAYAWLRAQGCRQFFFKYCSTFDSTDAGNIGPVADALLDAAGGDFAIACPAFPENGRTIFRGHLFVGDVPLNESGMEHHPLTPMKDANLVRVLQRQTTSKVGLIRYDTIAQGAAAVCARIDALRADGTRFAIADALSDHDLHVLGEACANLPLVTGGSGVALGLPENFRRAGLLPERDNAASLPRIDGLSAVLAGSASKATNAQVAAWRESRPSFRIDPLAASRGEPVVDDALAFARSHLPQPVLIYATTSPDEVKAVQQALGVEAAGHLVESTLAAIARGLRELGVRKFVVAGGETSGAVVQALDVKSLQIGAQIDPGVPATATIDAQPLGLALKSGNFGTVDFFDKALRALDGAA</sequence>
<reference evidence="15" key="1">
    <citation type="submission" date="2006-08" db="EMBL/GenBank/DDBJ databases">
        <title>Complete sequence of Chromosome 2 of Burkholderia cepacia AMMD.</title>
        <authorList>
            <consortium name="US DOE Joint Genome Institute"/>
            <person name="Copeland A."/>
            <person name="Lucas S."/>
            <person name="Lapidus A."/>
            <person name="Barry K."/>
            <person name="Detter J.C."/>
            <person name="Glavina del Rio T."/>
            <person name="Hammon N."/>
            <person name="Israni S."/>
            <person name="Pitluck S."/>
            <person name="Bruce D."/>
            <person name="Chain P."/>
            <person name="Malfatti S."/>
            <person name="Shin M."/>
            <person name="Vergez L."/>
            <person name="Schmutz J."/>
            <person name="Larimer F."/>
            <person name="Land M."/>
            <person name="Hauser L."/>
            <person name="Kyrpides N."/>
            <person name="Kim E."/>
            <person name="Parke J."/>
            <person name="Coenye T."/>
            <person name="Konstantinidis K."/>
            <person name="Ramette A."/>
            <person name="Tiedje J."/>
            <person name="Richardson P."/>
        </authorList>
    </citation>
    <scope>NUCLEOTIDE SEQUENCE</scope>
    <source>
        <strain evidence="15">AMMD</strain>
    </source>
</reference>
<dbReference type="InterPro" id="IPR010737">
    <property type="entry name" value="4-carb_acid_sugar_kinase_N"/>
</dbReference>
<dbReference type="AlphaFoldDB" id="Q0B6X2"/>
<dbReference type="InterPro" id="IPR050007">
    <property type="entry name" value="OtnK"/>
</dbReference>
<dbReference type="RefSeq" id="WP_011659518.1">
    <property type="nucleotide sequence ID" value="NC_008391.1"/>
</dbReference>
<evidence type="ECO:0000256" key="7">
    <source>
        <dbReference type="ARBA" id="ARBA00035898"/>
    </source>
</evidence>
<dbReference type="Pfam" id="PF07005">
    <property type="entry name" value="SBD_N"/>
    <property type="match status" value="1"/>
</dbReference>
<dbReference type="Proteomes" id="UP000000662">
    <property type="component" value="Chromosome 2"/>
</dbReference>
<keyword evidence="4" id="KW-0418">Kinase</keyword>